<evidence type="ECO:0000313" key="3">
    <source>
        <dbReference type="Proteomes" id="UP000314294"/>
    </source>
</evidence>
<sequence length="82" mass="8936">MASAPPYSYVTSVNAGGLDSHGDENMHSNGQIRRRRPHVIHLFIVSNSLLHKEEEEEEEEEEGEAARCHGAPRAADAGGRNG</sequence>
<feature type="region of interest" description="Disordered" evidence="1">
    <location>
        <begin position="1"/>
        <end position="36"/>
    </location>
</feature>
<evidence type="ECO:0000313" key="2">
    <source>
        <dbReference type="EMBL" id="TNN59111.1"/>
    </source>
</evidence>
<accession>A0A4Z2H0I2</accession>
<name>A0A4Z2H0I2_9TELE</name>
<feature type="compositionally biased region" description="Acidic residues" evidence="1">
    <location>
        <begin position="54"/>
        <end position="63"/>
    </location>
</feature>
<proteinExistence type="predicted"/>
<feature type="region of interest" description="Disordered" evidence="1">
    <location>
        <begin position="51"/>
        <end position="82"/>
    </location>
</feature>
<comment type="caution">
    <text evidence="2">The sequence shown here is derived from an EMBL/GenBank/DDBJ whole genome shotgun (WGS) entry which is preliminary data.</text>
</comment>
<dbReference type="AlphaFoldDB" id="A0A4Z2H0I2"/>
<gene>
    <name evidence="2" type="ORF">EYF80_030645</name>
</gene>
<organism evidence="2 3">
    <name type="scientific">Liparis tanakae</name>
    <name type="common">Tanaka's snailfish</name>
    <dbReference type="NCBI Taxonomy" id="230148"/>
    <lineage>
        <taxon>Eukaryota</taxon>
        <taxon>Metazoa</taxon>
        <taxon>Chordata</taxon>
        <taxon>Craniata</taxon>
        <taxon>Vertebrata</taxon>
        <taxon>Euteleostomi</taxon>
        <taxon>Actinopterygii</taxon>
        <taxon>Neopterygii</taxon>
        <taxon>Teleostei</taxon>
        <taxon>Neoteleostei</taxon>
        <taxon>Acanthomorphata</taxon>
        <taxon>Eupercaria</taxon>
        <taxon>Perciformes</taxon>
        <taxon>Cottioidei</taxon>
        <taxon>Cottales</taxon>
        <taxon>Liparidae</taxon>
        <taxon>Liparis</taxon>
    </lineage>
</organism>
<keyword evidence="3" id="KW-1185">Reference proteome</keyword>
<protein>
    <submittedName>
        <fullName evidence="2">Uncharacterized protein</fullName>
    </submittedName>
</protein>
<dbReference type="Proteomes" id="UP000314294">
    <property type="component" value="Unassembled WGS sequence"/>
</dbReference>
<evidence type="ECO:0000256" key="1">
    <source>
        <dbReference type="SAM" id="MobiDB-lite"/>
    </source>
</evidence>
<reference evidence="2 3" key="1">
    <citation type="submission" date="2019-03" db="EMBL/GenBank/DDBJ databases">
        <title>First draft genome of Liparis tanakae, snailfish: a comprehensive survey of snailfish specific genes.</title>
        <authorList>
            <person name="Kim W."/>
            <person name="Song I."/>
            <person name="Jeong J.-H."/>
            <person name="Kim D."/>
            <person name="Kim S."/>
            <person name="Ryu S."/>
            <person name="Song J.Y."/>
            <person name="Lee S.K."/>
        </authorList>
    </citation>
    <scope>NUCLEOTIDE SEQUENCE [LARGE SCALE GENOMIC DNA]</scope>
    <source>
        <tissue evidence="2">Muscle</tissue>
    </source>
</reference>
<dbReference type="EMBL" id="SRLO01000363">
    <property type="protein sequence ID" value="TNN59111.1"/>
    <property type="molecule type" value="Genomic_DNA"/>
</dbReference>